<name>A0A5C6S1I0_9RHOB</name>
<dbReference type="Proteomes" id="UP000321562">
    <property type="component" value="Unassembled WGS sequence"/>
</dbReference>
<gene>
    <name evidence="1" type="ORF">FQV27_10570</name>
</gene>
<dbReference type="Gene3D" id="2.160.10.10">
    <property type="entry name" value="Hexapeptide repeat proteins"/>
    <property type="match status" value="1"/>
</dbReference>
<evidence type="ECO:0008006" key="3">
    <source>
        <dbReference type="Google" id="ProtNLM"/>
    </source>
</evidence>
<sequence length="265" mass="28090">MIHRLRRLLASGTEQTAWVPPMPEQQDCDPVPDEHRLVIALGAPSPLPQVRITGSFGENAFLTLDRRTPPGVEITIAGHAGAKPHDNIAITIGEIGMGKIRFGIAGSDIDVQIGSTSRFVAKLGLGPESRVRFGEETTANGLEISCARGRVQIGRGGQIASETMVMGAAHHGVVDLSSGGPEIVTRRPDVRIGHHVWLGYRSYVGGNAQVGDGCIVAAQAAVIGRMPANSLIAGNPATVRRKNIGWSRSPFNIDPSSRPYFASLS</sequence>
<dbReference type="Pfam" id="PF00132">
    <property type="entry name" value="Hexapep"/>
    <property type="match status" value="1"/>
</dbReference>
<keyword evidence="2" id="KW-1185">Reference proteome</keyword>
<dbReference type="InterPro" id="IPR011004">
    <property type="entry name" value="Trimer_LpxA-like_sf"/>
</dbReference>
<comment type="caution">
    <text evidence="1">The sequence shown here is derived from an EMBL/GenBank/DDBJ whole genome shotgun (WGS) entry which is preliminary data.</text>
</comment>
<dbReference type="SUPFAM" id="SSF51161">
    <property type="entry name" value="Trimeric LpxA-like enzymes"/>
    <property type="match status" value="1"/>
</dbReference>
<dbReference type="RefSeq" id="WP_147098211.1">
    <property type="nucleotide sequence ID" value="NZ_JBHUFH010000012.1"/>
</dbReference>
<dbReference type="EMBL" id="VOPL01000004">
    <property type="protein sequence ID" value="TXB68439.1"/>
    <property type="molecule type" value="Genomic_DNA"/>
</dbReference>
<dbReference type="OrthoDB" id="9815592at2"/>
<organism evidence="1 2">
    <name type="scientific">Paracoccus aurantiacus</name>
    <dbReference type="NCBI Taxonomy" id="2599412"/>
    <lineage>
        <taxon>Bacteria</taxon>
        <taxon>Pseudomonadati</taxon>
        <taxon>Pseudomonadota</taxon>
        <taxon>Alphaproteobacteria</taxon>
        <taxon>Rhodobacterales</taxon>
        <taxon>Paracoccaceae</taxon>
        <taxon>Paracoccus</taxon>
    </lineage>
</organism>
<dbReference type="PANTHER" id="PTHR23416">
    <property type="entry name" value="SIALIC ACID SYNTHASE-RELATED"/>
    <property type="match status" value="1"/>
</dbReference>
<accession>A0A5C6S1I0</accession>
<dbReference type="InterPro" id="IPR001451">
    <property type="entry name" value="Hexapep"/>
</dbReference>
<dbReference type="InterPro" id="IPR051159">
    <property type="entry name" value="Hexapeptide_acetyltransf"/>
</dbReference>
<protein>
    <recommendedName>
        <fullName evidence="3">Acyltransferase</fullName>
    </recommendedName>
</protein>
<dbReference type="PANTHER" id="PTHR23416:SF78">
    <property type="entry name" value="LIPOPOLYSACCHARIDE BIOSYNTHESIS O-ACETYL TRANSFERASE WBBJ-RELATED"/>
    <property type="match status" value="1"/>
</dbReference>
<reference evidence="1 2" key="1">
    <citation type="submission" date="2019-08" db="EMBL/GenBank/DDBJ databases">
        <authorList>
            <person name="Ye J."/>
        </authorList>
    </citation>
    <scope>NUCLEOTIDE SEQUENCE [LARGE SCALE GENOMIC DNA]</scope>
    <source>
        <strain evidence="1 2">TK008</strain>
    </source>
</reference>
<evidence type="ECO:0000313" key="2">
    <source>
        <dbReference type="Proteomes" id="UP000321562"/>
    </source>
</evidence>
<proteinExistence type="predicted"/>
<evidence type="ECO:0000313" key="1">
    <source>
        <dbReference type="EMBL" id="TXB68439.1"/>
    </source>
</evidence>
<dbReference type="AlphaFoldDB" id="A0A5C6S1I0"/>